<reference evidence="1" key="1">
    <citation type="journal article" date="2019" name="Environ. Microbiol.">
        <title>Fungal ecological strategies reflected in gene transcription - a case study of two litter decomposers.</title>
        <authorList>
            <person name="Barbi F."/>
            <person name="Kohler A."/>
            <person name="Barry K."/>
            <person name="Baskaran P."/>
            <person name="Daum C."/>
            <person name="Fauchery L."/>
            <person name="Ihrmark K."/>
            <person name="Kuo A."/>
            <person name="LaButti K."/>
            <person name="Lipzen A."/>
            <person name="Morin E."/>
            <person name="Grigoriev I.V."/>
            <person name="Henrissat B."/>
            <person name="Lindahl B."/>
            <person name="Martin F."/>
        </authorList>
    </citation>
    <scope>NUCLEOTIDE SEQUENCE</scope>
    <source>
        <strain evidence="1">JB14</strain>
    </source>
</reference>
<evidence type="ECO:0000313" key="1">
    <source>
        <dbReference type="EMBL" id="KAE9391968.1"/>
    </source>
</evidence>
<evidence type="ECO:0000313" key="2">
    <source>
        <dbReference type="Proteomes" id="UP000799118"/>
    </source>
</evidence>
<keyword evidence="2" id="KW-1185">Reference proteome</keyword>
<organism evidence="1 2">
    <name type="scientific">Gymnopus androsaceus JB14</name>
    <dbReference type="NCBI Taxonomy" id="1447944"/>
    <lineage>
        <taxon>Eukaryota</taxon>
        <taxon>Fungi</taxon>
        <taxon>Dikarya</taxon>
        <taxon>Basidiomycota</taxon>
        <taxon>Agaricomycotina</taxon>
        <taxon>Agaricomycetes</taxon>
        <taxon>Agaricomycetidae</taxon>
        <taxon>Agaricales</taxon>
        <taxon>Marasmiineae</taxon>
        <taxon>Omphalotaceae</taxon>
        <taxon>Gymnopus</taxon>
    </lineage>
</organism>
<gene>
    <name evidence="1" type="ORF">BT96DRAFT_831267</name>
</gene>
<dbReference type="OrthoDB" id="3269001at2759"/>
<sequence length="241" mass="27483">MRDPCAHCQLSGQGVYREGTAWPNIHAGQHIYDFLLLFGPVISWWCFPFERLIGSLQKINTNDFVGGPMELTIVKTLVQTANLRRWLHRPDCPEAVRQIKVLFDKCFILVNAPHNTGEFTERKGAFRAYAKHNGVNFSPHTTHKGNANIIYRLTCSGNPLAGQIQWIENVGNTVRLHVWRHSPLSTSLYNPFLQYPHLQAKTYSSNLSNTEDIIDLDDIVAHAARYDYSHGRSVMLNLSRQ</sequence>
<protein>
    <submittedName>
        <fullName evidence="1">Uncharacterized protein</fullName>
    </submittedName>
</protein>
<dbReference type="Proteomes" id="UP000799118">
    <property type="component" value="Unassembled WGS sequence"/>
</dbReference>
<dbReference type="AlphaFoldDB" id="A0A6A4H2S5"/>
<name>A0A6A4H2S5_9AGAR</name>
<accession>A0A6A4H2S5</accession>
<dbReference type="EMBL" id="ML769608">
    <property type="protein sequence ID" value="KAE9391968.1"/>
    <property type="molecule type" value="Genomic_DNA"/>
</dbReference>
<proteinExistence type="predicted"/>